<dbReference type="EMBL" id="SRZC01000022">
    <property type="protein sequence ID" value="TGX80745.1"/>
    <property type="molecule type" value="Genomic_DNA"/>
</dbReference>
<protein>
    <submittedName>
        <fullName evidence="1">Uncharacterized protein</fullName>
    </submittedName>
</protein>
<organism evidence="1 2">
    <name type="scientific">Palleniella muris</name>
    <dbReference type="NCBI Taxonomy" id="3038145"/>
    <lineage>
        <taxon>Bacteria</taxon>
        <taxon>Pseudomonadati</taxon>
        <taxon>Bacteroidota</taxon>
        <taxon>Bacteroidia</taxon>
        <taxon>Bacteroidales</taxon>
        <taxon>Prevotellaceae</taxon>
        <taxon>Palleniella</taxon>
    </lineage>
</organism>
<keyword evidence="2" id="KW-1185">Reference proteome</keyword>
<name>A0AC61QN04_9BACT</name>
<accession>A0AC61QN04</accession>
<reference evidence="1" key="1">
    <citation type="submission" date="2019-04" db="EMBL/GenBank/DDBJ databases">
        <title>Microbes associate with the intestines of laboratory mice.</title>
        <authorList>
            <person name="Navarre W."/>
            <person name="Wong E."/>
            <person name="Huang K."/>
            <person name="Tropini C."/>
            <person name="Ng K."/>
            <person name="Yu B."/>
        </authorList>
    </citation>
    <scope>NUCLEOTIDE SEQUENCE</scope>
    <source>
        <strain evidence="1">NM73_A23</strain>
    </source>
</reference>
<comment type="caution">
    <text evidence="1">The sequence shown here is derived from an EMBL/GenBank/DDBJ whole genome shotgun (WGS) entry which is preliminary data.</text>
</comment>
<dbReference type="Proteomes" id="UP000308886">
    <property type="component" value="Unassembled WGS sequence"/>
</dbReference>
<proteinExistence type="predicted"/>
<evidence type="ECO:0000313" key="2">
    <source>
        <dbReference type="Proteomes" id="UP000308886"/>
    </source>
</evidence>
<evidence type="ECO:0000313" key="1">
    <source>
        <dbReference type="EMBL" id="TGX80745.1"/>
    </source>
</evidence>
<gene>
    <name evidence="1" type="ORF">E5358_12070</name>
</gene>
<sequence>MNTERTNNHNVATTKRHYGKTLGSFLVVLLLMPLGHALMILMEHFLSPEALHYSAFLMGLAGLVITICGAFQKGDTRQTIWGISGAMLFWTGWVEFLLAYYAQRYGTHCDLVGSGIVQTTSHYIDGIAASHDFLINGQPLEEFSRAETKELRGSRPEYLIMPATFGMWMMFMVLYLFCSRTGCNFMQWVQKHCGIEGNIELRPMAHHASIVVFMEWNIMMWGLYLLLMFCYDPVFLGSSHPVTYTIGAVALTASLLMLCKQLRISAWGRNIRFALATVIIFWTFVEIAARNGFFKEIWVDPMGHIMEMSIILAVFFAIIAFYMVKERKAPHG</sequence>